<evidence type="ECO:0000256" key="8">
    <source>
        <dbReference type="HAMAP-Rule" id="MF_00265"/>
    </source>
</evidence>
<evidence type="ECO:0000256" key="5">
    <source>
        <dbReference type="ARBA" id="ARBA00022801"/>
    </source>
</evidence>
<sequence length="147" mass="16761">MSNFLDNLSGYLLDTNIISELVKPKPNEKVMRRLQQKDSSMLFISVLTLGEIRKGINGITDPQKYGTISHFLEVQLPDYFEERILPIDQKIADMWGQVQSKLKGHHLSAIDALIAATAIVHNLKLVTRNVKDFVHIPVEIINPWEDE</sequence>
<dbReference type="GO" id="GO:0004540">
    <property type="term" value="F:RNA nuclease activity"/>
    <property type="evidence" value="ECO:0007669"/>
    <property type="project" value="InterPro"/>
</dbReference>
<comment type="function">
    <text evidence="8">Toxic component of a toxin-antitoxin (TA) system. An RNase.</text>
</comment>
<dbReference type="InterPro" id="IPR002716">
    <property type="entry name" value="PIN_dom"/>
</dbReference>
<dbReference type="GO" id="GO:0016787">
    <property type="term" value="F:hydrolase activity"/>
    <property type="evidence" value="ECO:0007669"/>
    <property type="project" value="UniProtKB-KW"/>
</dbReference>
<dbReference type="PANTHER" id="PTHR33653:SF1">
    <property type="entry name" value="RIBONUCLEASE VAPC2"/>
    <property type="match status" value="1"/>
</dbReference>
<proteinExistence type="inferred from homology"/>
<dbReference type="CDD" id="cd18746">
    <property type="entry name" value="PIN_VapC4-5_FitB-like"/>
    <property type="match status" value="1"/>
</dbReference>
<keyword evidence="6 8" id="KW-0460">Magnesium</keyword>
<dbReference type="InterPro" id="IPR029060">
    <property type="entry name" value="PIN-like_dom_sf"/>
</dbReference>
<dbReference type="Pfam" id="PF01850">
    <property type="entry name" value="PIN"/>
    <property type="match status" value="1"/>
</dbReference>
<keyword evidence="8" id="KW-0800">Toxin</keyword>
<accession>A0A378IY77</accession>
<feature type="binding site" evidence="8">
    <location>
        <position position="14"/>
    </location>
    <ligand>
        <name>Mg(2+)</name>
        <dbReference type="ChEBI" id="CHEBI:18420"/>
    </ligand>
</feature>
<dbReference type="SUPFAM" id="SSF88723">
    <property type="entry name" value="PIN domain-like"/>
    <property type="match status" value="1"/>
</dbReference>
<feature type="domain" description="PIN" evidence="9">
    <location>
        <begin position="11"/>
        <end position="131"/>
    </location>
</feature>
<evidence type="ECO:0000256" key="7">
    <source>
        <dbReference type="ARBA" id="ARBA00038093"/>
    </source>
</evidence>
<evidence type="ECO:0000313" key="10">
    <source>
        <dbReference type="EMBL" id="STX39860.1"/>
    </source>
</evidence>
<evidence type="ECO:0000256" key="6">
    <source>
        <dbReference type="ARBA" id="ARBA00022842"/>
    </source>
</evidence>
<evidence type="ECO:0000256" key="3">
    <source>
        <dbReference type="ARBA" id="ARBA00022722"/>
    </source>
</evidence>
<dbReference type="HAMAP" id="MF_00265">
    <property type="entry name" value="VapC_Nob1"/>
    <property type="match status" value="1"/>
</dbReference>
<dbReference type="InterPro" id="IPR050556">
    <property type="entry name" value="Type_II_TA_system_RNase"/>
</dbReference>
<dbReference type="Proteomes" id="UP000254033">
    <property type="component" value="Unassembled WGS sequence"/>
</dbReference>
<dbReference type="GO" id="GO:0000287">
    <property type="term" value="F:magnesium ion binding"/>
    <property type="evidence" value="ECO:0007669"/>
    <property type="project" value="UniProtKB-UniRule"/>
</dbReference>
<comment type="similarity">
    <text evidence="7 8">Belongs to the PINc/VapC protein family.</text>
</comment>
<feature type="binding site" evidence="8">
    <location>
        <position position="111"/>
    </location>
    <ligand>
        <name>Mg(2+)</name>
        <dbReference type="ChEBI" id="CHEBI:18420"/>
    </ligand>
</feature>
<evidence type="ECO:0000256" key="2">
    <source>
        <dbReference type="ARBA" id="ARBA00022649"/>
    </source>
</evidence>
<dbReference type="EC" id="3.1.-.-" evidence="8"/>
<gene>
    <name evidence="10" type="primary">fitB</name>
    <name evidence="8" type="synonym">vapC</name>
    <name evidence="10" type="ORF">NCTC11978_03066</name>
</gene>
<evidence type="ECO:0000256" key="4">
    <source>
        <dbReference type="ARBA" id="ARBA00022723"/>
    </source>
</evidence>
<keyword evidence="2 8" id="KW-1277">Toxin-antitoxin system</keyword>
<dbReference type="AlphaFoldDB" id="A0A378IY77"/>
<name>A0A378IY77_9GAMM</name>
<dbReference type="InterPro" id="IPR022907">
    <property type="entry name" value="VapC_family"/>
</dbReference>
<keyword evidence="5 8" id="KW-0378">Hydrolase</keyword>
<keyword evidence="3 8" id="KW-0540">Nuclease</keyword>
<comment type="cofactor">
    <cofactor evidence="1 8">
        <name>Mg(2+)</name>
        <dbReference type="ChEBI" id="CHEBI:18420"/>
    </cofactor>
</comment>
<evidence type="ECO:0000259" key="9">
    <source>
        <dbReference type="Pfam" id="PF01850"/>
    </source>
</evidence>
<keyword evidence="4 8" id="KW-0479">Metal-binding</keyword>
<protein>
    <recommendedName>
        <fullName evidence="8">Ribonuclease VapC</fullName>
        <shortName evidence="8">RNase VapC</shortName>
        <ecNumber evidence="8">3.1.-.-</ecNumber>
    </recommendedName>
    <alternativeName>
        <fullName evidence="8">Toxin VapC</fullName>
    </alternativeName>
</protein>
<reference evidence="10 11" key="1">
    <citation type="submission" date="2018-06" db="EMBL/GenBank/DDBJ databases">
        <authorList>
            <consortium name="Pathogen Informatics"/>
            <person name="Doyle S."/>
        </authorList>
    </citation>
    <scope>NUCLEOTIDE SEQUENCE [LARGE SCALE GENOMIC DNA]</scope>
    <source>
        <strain evidence="10 11">NCTC11978</strain>
    </source>
</reference>
<evidence type="ECO:0000256" key="1">
    <source>
        <dbReference type="ARBA" id="ARBA00001946"/>
    </source>
</evidence>
<evidence type="ECO:0000313" key="11">
    <source>
        <dbReference type="Proteomes" id="UP000254033"/>
    </source>
</evidence>
<dbReference type="RefSeq" id="WP_115176207.1">
    <property type="nucleotide sequence ID" value="NZ_UGNY01000001.1"/>
</dbReference>
<organism evidence="10 11">
    <name type="scientific">Legionella feeleii</name>
    <dbReference type="NCBI Taxonomy" id="453"/>
    <lineage>
        <taxon>Bacteria</taxon>
        <taxon>Pseudomonadati</taxon>
        <taxon>Pseudomonadota</taxon>
        <taxon>Gammaproteobacteria</taxon>
        <taxon>Legionellales</taxon>
        <taxon>Legionellaceae</taxon>
        <taxon>Legionella</taxon>
    </lineage>
</organism>
<dbReference type="GO" id="GO:0090729">
    <property type="term" value="F:toxin activity"/>
    <property type="evidence" value="ECO:0007669"/>
    <property type="project" value="UniProtKB-KW"/>
</dbReference>
<dbReference type="Gene3D" id="3.40.50.1010">
    <property type="entry name" value="5'-nuclease"/>
    <property type="match status" value="1"/>
</dbReference>
<dbReference type="EMBL" id="UGNY01000001">
    <property type="protein sequence ID" value="STX39860.1"/>
    <property type="molecule type" value="Genomic_DNA"/>
</dbReference>
<dbReference type="PANTHER" id="PTHR33653">
    <property type="entry name" value="RIBONUCLEASE VAPC2"/>
    <property type="match status" value="1"/>
</dbReference>